<evidence type="ECO:0000256" key="5">
    <source>
        <dbReference type="ARBA" id="ARBA00023002"/>
    </source>
</evidence>
<evidence type="ECO:0000256" key="2">
    <source>
        <dbReference type="ARBA" id="ARBA00022723"/>
    </source>
</evidence>
<sequence length="219" mass="24742">MYRILPLLEPAEIDRLRAIAADAPFVDGRITNPANTAKQNLQLHDAKIYEQSSSIVRDAMLRSPEFMEFTFATALAPPLLTKYEKGMKYGTHGDAAYLQLPKGTVRSDLSCTVFLNDPDSYEGGALRVWLGEGSMDFKLKPGEAIIYPSNALHEVTEVTKGERLVAISFIQSRVSDPFKRHMLFELGEIAALEGDKMDHENHMKLRFVRESLYRYWSAL</sequence>
<name>A0A839Z1Z1_9SPHN</name>
<protein>
    <submittedName>
        <fullName evidence="8">PKHD-type hydroxylase</fullName>
        <ecNumber evidence="8">1.14.11.-</ecNumber>
    </submittedName>
</protein>
<dbReference type="Pfam" id="PF13640">
    <property type="entry name" value="2OG-FeII_Oxy_3"/>
    <property type="match status" value="1"/>
</dbReference>
<comment type="caution">
    <text evidence="8">The sequence shown here is derived from an EMBL/GenBank/DDBJ whole genome shotgun (WGS) entry which is preliminary data.</text>
</comment>
<dbReference type="GO" id="GO:0005506">
    <property type="term" value="F:iron ion binding"/>
    <property type="evidence" value="ECO:0007669"/>
    <property type="project" value="InterPro"/>
</dbReference>
<keyword evidence="3" id="KW-0847">Vitamin C</keyword>
<dbReference type="InterPro" id="IPR023550">
    <property type="entry name" value="PKHD_hydroxylase"/>
</dbReference>
<dbReference type="GO" id="GO:0006974">
    <property type="term" value="P:DNA damage response"/>
    <property type="evidence" value="ECO:0007669"/>
    <property type="project" value="TreeGrafter"/>
</dbReference>
<accession>A0A839Z1Z1</accession>
<dbReference type="InterPro" id="IPR044862">
    <property type="entry name" value="Pro_4_hyd_alph_FE2OG_OXY"/>
</dbReference>
<dbReference type="GO" id="GO:0016706">
    <property type="term" value="F:2-oxoglutarate-dependent dioxygenase activity"/>
    <property type="evidence" value="ECO:0007669"/>
    <property type="project" value="InterPro"/>
</dbReference>
<dbReference type="AlphaFoldDB" id="A0A839Z1Z1"/>
<dbReference type="SMART" id="SM00702">
    <property type="entry name" value="P4Hc"/>
    <property type="match status" value="1"/>
</dbReference>
<dbReference type="InterPro" id="IPR005123">
    <property type="entry name" value="Oxoglu/Fe-dep_dioxygenase_dom"/>
</dbReference>
<gene>
    <name evidence="8" type="ORF">FHS50_000705</name>
</gene>
<dbReference type="NCBIfam" id="NF003974">
    <property type="entry name" value="PRK05467.1-3"/>
    <property type="match status" value="1"/>
</dbReference>
<keyword evidence="6" id="KW-0408">Iron</keyword>
<evidence type="ECO:0000313" key="9">
    <source>
        <dbReference type="Proteomes" id="UP000578569"/>
    </source>
</evidence>
<reference evidence="8 9" key="1">
    <citation type="submission" date="2020-08" db="EMBL/GenBank/DDBJ databases">
        <title>Genomic Encyclopedia of Type Strains, Phase IV (KMG-IV): sequencing the most valuable type-strain genomes for metagenomic binning, comparative biology and taxonomic classification.</title>
        <authorList>
            <person name="Goeker M."/>
        </authorList>
    </citation>
    <scope>NUCLEOTIDE SEQUENCE [LARGE SCALE GENOMIC DNA]</scope>
    <source>
        <strain evidence="8 9">DSM 24194</strain>
    </source>
</reference>
<evidence type="ECO:0000313" key="8">
    <source>
        <dbReference type="EMBL" id="MBB3763682.1"/>
    </source>
</evidence>
<dbReference type="RefSeq" id="WP_183933011.1">
    <property type="nucleotide sequence ID" value="NZ_JACICF010000001.1"/>
</dbReference>
<evidence type="ECO:0000259" key="7">
    <source>
        <dbReference type="PROSITE" id="PS51471"/>
    </source>
</evidence>
<dbReference type="EMBL" id="JACICF010000001">
    <property type="protein sequence ID" value="MBB3763682.1"/>
    <property type="molecule type" value="Genomic_DNA"/>
</dbReference>
<evidence type="ECO:0000256" key="3">
    <source>
        <dbReference type="ARBA" id="ARBA00022896"/>
    </source>
</evidence>
<dbReference type="PROSITE" id="PS51471">
    <property type="entry name" value="FE2OG_OXY"/>
    <property type="match status" value="1"/>
</dbReference>
<dbReference type="Gene3D" id="2.60.120.620">
    <property type="entry name" value="q2cbj1_9rhob like domain"/>
    <property type="match status" value="1"/>
</dbReference>
<keyword evidence="2" id="KW-0479">Metal-binding</keyword>
<keyword evidence="5 8" id="KW-0560">Oxidoreductase</keyword>
<keyword evidence="9" id="KW-1185">Reference proteome</keyword>
<evidence type="ECO:0000256" key="4">
    <source>
        <dbReference type="ARBA" id="ARBA00022964"/>
    </source>
</evidence>
<proteinExistence type="predicted"/>
<dbReference type="EC" id="1.14.11.-" evidence="8"/>
<dbReference type="GO" id="GO:0006879">
    <property type="term" value="P:intracellular iron ion homeostasis"/>
    <property type="evidence" value="ECO:0007669"/>
    <property type="project" value="TreeGrafter"/>
</dbReference>
<comment type="cofactor">
    <cofactor evidence="1">
        <name>L-ascorbate</name>
        <dbReference type="ChEBI" id="CHEBI:38290"/>
    </cofactor>
</comment>
<evidence type="ECO:0000256" key="6">
    <source>
        <dbReference type="ARBA" id="ARBA00023004"/>
    </source>
</evidence>
<evidence type="ECO:0000256" key="1">
    <source>
        <dbReference type="ARBA" id="ARBA00001961"/>
    </source>
</evidence>
<dbReference type="PANTHER" id="PTHR41536:SF1">
    <property type="entry name" value="PKHD-TYPE HYDROXYLASE YBIX"/>
    <property type="match status" value="1"/>
</dbReference>
<dbReference type="Proteomes" id="UP000578569">
    <property type="component" value="Unassembled WGS sequence"/>
</dbReference>
<organism evidence="8 9">
    <name type="scientific">Sphingomicrobium lutaoense</name>
    <dbReference type="NCBI Taxonomy" id="515949"/>
    <lineage>
        <taxon>Bacteria</taxon>
        <taxon>Pseudomonadati</taxon>
        <taxon>Pseudomonadota</taxon>
        <taxon>Alphaproteobacteria</taxon>
        <taxon>Sphingomonadales</taxon>
        <taxon>Sphingomonadaceae</taxon>
        <taxon>Sphingomicrobium</taxon>
    </lineage>
</organism>
<dbReference type="PANTHER" id="PTHR41536">
    <property type="entry name" value="PKHD-TYPE HYDROXYLASE YBIX"/>
    <property type="match status" value="1"/>
</dbReference>
<dbReference type="InterPro" id="IPR006620">
    <property type="entry name" value="Pro_4_hyd_alph"/>
</dbReference>
<keyword evidence="4" id="KW-0223">Dioxygenase</keyword>
<feature type="domain" description="Fe2OG dioxygenase" evidence="7">
    <location>
        <begin position="70"/>
        <end position="172"/>
    </location>
</feature>
<dbReference type="GO" id="GO:0031418">
    <property type="term" value="F:L-ascorbic acid binding"/>
    <property type="evidence" value="ECO:0007669"/>
    <property type="project" value="UniProtKB-KW"/>
</dbReference>